<gene>
    <name evidence="2" type="ORF">EXN66_Car007951</name>
</gene>
<keyword evidence="1" id="KW-0472">Membrane</keyword>
<dbReference type="EMBL" id="CM015718">
    <property type="protein sequence ID" value="KAF3692275.1"/>
    <property type="molecule type" value="Genomic_DNA"/>
</dbReference>
<evidence type="ECO:0000313" key="3">
    <source>
        <dbReference type="Proteomes" id="UP000503349"/>
    </source>
</evidence>
<name>A0A6G1PPS3_CHAAH</name>
<sequence>MGTEVMSTVDKCPGETPPKADGEEAACSRHFFWAACLLTLVSISFFIYIRVVVHKQENLQLIALQAEMDRLNSTLGSILKFDTFPVRAYCPQKSKCLMVQYGNIISFAGIYSQTPFLGTVWPDNSAG</sequence>
<organism evidence="2 3">
    <name type="scientific">Channa argus</name>
    <name type="common">Northern snakehead</name>
    <name type="synonym">Ophicephalus argus</name>
    <dbReference type="NCBI Taxonomy" id="215402"/>
    <lineage>
        <taxon>Eukaryota</taxon>
        <taxon>Metazoa</taxon>
        <taxon>Chordata</taxon>
        <taxon>Craniata</taxon>
        <taxon>Vertebrata</taxon>
        <taxon>Euteleostomi</taxon>
        <taxon>Actinopterygii</taxon>
        <taxon>Neopterygii</taxon>
        <taxon>Teleostei</taxon>
        <taxon>Neoteleostei</taxon>
        <taxon>Acanthomorphata</taxon>
        <taxon>Anabantaria</taxon>
        <taxon>Anabantiformes</taxon>
        <taxon>Channoidei</taxon>
        <taxon>Channidae</taxon>
        <taxon>Channa</taxon>
    </lineage>
</organism>
<accession>A0A6G1PPS3</accession>
<reference evidence="3" key="2">
    <citation type="submission" date="2019-02" db="EMBL/GenBank/DDBJ databases">
        <title>Opniocepnalus argus Var Kimnra genome.</title>
        <authorList>
            <person name="Zhou C."/>
            <person name="Xiao S."/>
        </authorList>
    </citation>
    <scope>NUCLEOTIDE SEQUENCE [LARGE SCALE GENOMIC DNA]</scope>
</reference>
<reference evidence="2 3" key="1">
    <citation type="submission" date="2019-02" db="EMBL/GenBank/DDBJ databases">
        <title>Opniocepnalus argus genome.</title>
        <authorList>
            <person name="Zhou C."/>
            <person name="Xiao S."/>
        </authorList>
    </citation>
    <scope>NUCLEOTIDE SEQUENCE [LARGE SCALE GENOMIC DNA]</scope>
    <source>
        <strain evidence="2">OARG1902GOOAL</strain>
        <tissue evidence="2">Muscle</tissue>
    </source>
</reference>
<keyword evidence="3" id="KW-1185">Reference proteome</keyword>
<evidence type="ECO:0000256" key="1">
    <source>
        <dbReference type="SAM" id="Phobius"/>
    </source>
</evidence>
<feature type="transmembrane region" description="Helical" evidence="1">
    <location>
        <begin position="31"/>
        <end position="53"/>
    </location>
</feature>
<dbReference type="AlphaFoldDB" id="A0A6G1PPS3"/>
<keyword evidence="1" id="KW-0812">Transmembrane</keyword>
<dbReference type="Proteomes" id="UP000503349">
    <property type="component" value="Chromosome 7"/>
</dbReference>
<proteinExistence type="predicted"/>
<keyword evidence="1" id="KW-1133">Transmembrane helix</keyword>
<protein>
    <submittedName>
        <fullName evidence="2">Uncharacterized protein</fullName>
    </submittedName>
</protein>
<evidence type="ECO:0000313" key="2">
    <source>
        <dbReference type="EMBL" id="KAF3692275.1"/>
    </source>
</evidence>